<reference evidence="2" key="1">
    <citation type="submission" date="2017-04" db="EMBL/GenBank/DDBJ databases">
        <authorList>
            <person name="Varghese N."/>
            <person name="Submissions S."/>
        </authorList>
    </citation>
    <scope>NUCLEOTIDE SEQUENCE [LARGE SCALE GENOMIC DNA]</scope>
    <source>
        <strain evidence="2">RKEM611</strain>
    </source>
</reference>
<keyword evidence="2" id="KW-1185">Reference proteome</keyword>
<protein>
    <submittedName>
        <fullName evidence="1">Uncharacterized protein</fullName>
    </submittedName>
</protein>
<dbReference type="OrthoDB" id="7069154at2"/>
<evidence type="ECO:0000313" key="2">
    <source>
        <dbReference type="Proteomes" id="UP000192907"/>
    </source>
</evidence>
<gene>
    <name evidence="1" type="ORF">SAMN06296036_112162</name>
</gene>
<sequence length="128" mass="14293">MSRLVEQVEKTDWSKFSGPKCYQSDKVPEALKSLIMLTRPEHANEVGDKVINAIGNNHRGTYYPAILAALEIIVSIANDGENLARKTCAEAILNDLYYFEPEVGQFEDYDSQGLKSFAMKALAPYSDD</sequence>
<name>A0A1Y6C238_9BACT</name>
<organism evidence="1 2">
    <name type="scientific">Pseudobacteriovorax antillogorgiicola</name>
    <dbReference type="NCBI Taxonomy" id="1513793"/>
    <lineage>
        <taxon>Bacteria</taxon>
        <taxon>Pseudomonadati</taxon>
        <taxon>Bdellovibrionota</taxon>
        <taxon>Oligoflexia</taxon>
        <taxon>Oligoflexales</taxon>
        <taxon>Pseudobacteriovoracaceae</taxon>
        <taxon>Pseudobacteriovorax</taxon>
    </lineage>
</organism>
<dbReference type="EMBL" id="FWZT01000012">
    <property type="protein sequence ID" value="SMF41427.1"/>
    <property type="molecule type" value="Genomic_DNA"/>
</dbReference>
<evidence type="ECO:0000313" key="1">
    <source>
        <dbReference type="EMBL" id="SMF41427.1"/>
    </source>
</evidence>
<accession>A0A1Y6C238</accession>
<dbReference type="RefSeq" id="WP_132320599.1">
    <property type="nucleotide sequence ID" value="NZ_FWZT01000012.1"/>
</dbReference>
<dbReference type="Proteomes" id="UP000192907">
    <property type="component" value="Unassembled WGS sequence"/>
</dbReference>
<dbReference type="STRING" id="1513793.SAMN06296036_112162"/>
<proteinExistence type="predicted"/>
<dbReference type="AlphaFoldDB" id="A0A1Y6C238"/>